<dbReference type="RefSeq" id="WP_190971463.1">
    <property type="nucleotide sequence ID" value="NZ_JACJTE010000036.1"/>
</dbReference>
<dbReference type="Proteomes" id="UP000604661">
    <property type="component" value="Unassembled WGS sequence"/>
</dbReference>
<evidence type="ECO:0000313" key="1">
    <source>
        <dbReference type="EMBL" id="MBD2563791.1"/>
    </source>
</evidence>
<gene>
    <name evidence="1" type="ORF">H6G95_24900</name>
</gene>
<organism evidence="1 2">
    <name type="scientific">Nostoc linckia FACHB-391</name>
    <dbReference type="NCBI Taxonomy" id="2692906"/>
    <lineage>
        <taxon>Bacteria</taxon>
        <taxon>Bacillati</taxon>
        <taxon>Cyanobacteriota</taxon>
        <taxon>Cyanophyceae</taxon>
        <taxon>Nostocales</taxon>
        <taxon>Nostocaceae</taxon>
        <taxon>Nostoc</taxon>
    </lineage>
</organism>
<dbReference type="EMBL" id="JACJTE010000036">
    <property type="protein sequence ID" value="MBD2563791.1"/>
    <property type="molecule type" value="Genomic_DNA"/>
</dbReference>
<keyword evidence="2" id="KW-1185">Reference proteome</keyword>
<protein>
    <submittedName>
        <fullName evidence="1">Uncharacterized protein</fullName>
    </submittedName>
</protein>
<accession>A0ABR8F1K2</accession>
<evidence type="ECO:0000313" key="2">
    <source>
        <dbReference type="Proteomes" id="UP000604661"/>
    </source>
</evidence>
<sequence>MASHLPIQRSLSSLNSVCEKTLAFKADGCPVFRDGSDRLQKLVAKL</sequence>
<reference evidence="1 2" key="1">
    <citation type="journal article" date="2020" name="ISME J.">
        <title>Comparative genomics reveals insights into cyanobacterial evolution and habitat adaptation.</title>
        <authorList>
            <person name="Chen M.Y."/>
            <person name="Teng W.K."/>
            <person name="Zhao L."/>
            <person name="Hu C.X."/>
            <person name="Zhou Y.K."/>
            <person name="Han B.P."/>
            <person name="Song L.R."/>
            <person name="Shu W.S."/>
        </authorList>
    </citation>
    <scope>NUCLEOTIDE SEQUENCE [LARGE SCALE GENOMIC DNA]</scope>
    <source>
        <strain evidence="1 2">FACHB-391</strain>
    </source>
</reference>
<name>A0ABR8F1K2_NOSLI</name>
<comment type="caution">
    <text evidence="1">The sequence shown here is derived from an EMBL/GenBank/DDBJ whole genome shotgun (WGS) entry which is preliminary data.</text>
</comment>
<proteinExistence type="predicted"/>